<dbReference type="AlphaFoldDB" id="A0A7Z9BPM5"/>
<accession>A0A7Z9BPM5</accession>
<keyword evidence="3" id="KW-1185">Reference proteome</keyword>
<proteinExistence type="predicted"/>
<protein>
    <recommendedName>
        <fullName evidence="1">Methyltransferase type 12 domain-containing protein</fullName>
    </recommendedName>
</protein>
<dbReference type="RefSeq" id="WP_083618213.1">
    <property type="nucleotide sequence ID" value="NZ_LR735004.1"/>
</dbReference>
<sequence>MQFVNLAPHSLACQRFIQDQTLFPDTFNSTICDQDEMYLFALANHGTPDRACIRYYFNGRRILDSVRQVLKWQFGQLDRISSFLDFASGYGRFTRFLVQEIPPQNLWISDIYAQAVQFQTEQFGVQGIVSTTYPQDYPIQQSFDSILACSFFSHLPEATFLTWLQKLYSLLSPEGILMFSVHDRDLLPAHLAISTSDILFIPNSESRSLDMNEYGTSYVGESFVAQSLKTISQGEAVYSRIPKGICGYQDLYLVTRTPQKPLSSLQFSHHPQGKIERCSLTPEGNLLLTGTISEINPNGQLDSILVSINGQFIENGLFAFKPTDSDTQWSWSYQLPLAEISPQDIILIKAINRQGLEWVFETTTVEKLTQFYTPNLDPGHG</sequence>
<evidence type="ECO:0000313" key="3">
    <source>
        <dbReference type="Proteomes" id="UP000182190"/>
    </source>
</evidence>
<dbReference type="CDD" id="cd02440">
    <property type="entry name" value="AdoMet_MTases"/>
    <property type="match status" value="1"/>
</dbReference>
<evidence type="ECO:0000313" key="2">
    <source>
        <dbReference type="EMBL" id="VXD19421.1"/>
    </source>
</evidence>
<comment type="caution">
    <text evidence="2">The sequence shown here is derived from an EMBL/GenBank/DDBJ whole genome shotgun (WGS) entry which is preliminary data.</text>
</comment>
<feature type="domain" description="Methyltransferase type 12" evidence="1">
    <location>
        <begin position="84"/>
        <end position="177"/>
    </location>
</feature>
<dbReference type="Gene3D" id="3.40.50.150">
    <property type="entry name" value="Vaccinia Virus protein VP39"/>
    <property type="match status" value="1"/>
</dbReference>
<dbReference type="Proteomes" id="UP000182190">
    <property type="component" value="Unassembled WGS sequence"/>
</dbReference>
<dbReference type="SUPFAM" id="SSF53335">
    <property type="entry name" value="S-adenosyl-L-methionine-dependent methyltransferases"/>
    <property type="match status" value="1"/>
</dbReference>
<dbReference type="InterPro" id="IPR013217">
    <property type="entry name" value="Methyltransf_12"/>
</dbReference>
<evidence type="ECO:0000259" key="1">
    <source>
        <dbReference type="Pfam" id="PF08242"/>
    </source>
</evidence>
<dbReference type="Pfam" id="PF08242">
    <property type="entry name" value="Methyltransf_12"/>
    <property type="match status" value="1"/>
</dbReference>
<name>A0A7Z9BPM5_9CYAN</name>
<dbReference type="InterPro" id="IPR029063">
    <property type="entry name" value="SAM-dependent_MTases_sf"/>
</dbReference>
<reference evidence="2" key="1">
    <citation type="submission" date="2019-10" db="EMBL/GenBank/DDBJ databases">
        <authorList>
            <consortium name="Genoscope - CEA"/>
            <person name="William W."/>
        </authorList>
    </citation>
    <scope>NUCLEOTIDE SEQUENCE [LARGE SCALE GENOMIC DNA]</scope>
    <source>
        <strain evidence="2">BBR_PRJEB10994</strain>
    </source>
</reference>
<organism evidence="2 3">
    <name type="scientific">Planktothrix paucivesiculata PCC 9631</name>
    <dbReference type="NCBI Taxonomy" id="671071"/>
    <lineage>
        <taxon>Bacteria</taxon>
        <taxon>Bacillati</taxon>
        <taxon>Cyanobacteriota</taxon>
        <taxon>Cyanophyceae</taxon>
        <taxon>Oscillatoriophycideae</taxon>
        <taxon>Oscillatoriales</taxon>
        <taxon>Microcoleaceae</taxon>
        <taxon>Planktothrix</taxon>
    </lineage>
</organism>
<dbReference type="OrthoDB" id="7209311at2"/>
<gene>
    <name evidence="2" type="ORF">PL9631_450024</name>
</gene>
<dbReference type="EMBL" id="CZCS02000185">
    <property type="protein sequence ID" value="VXD19421.1"/>
    <property type="molecule type" value="Genomic_DNA"/>
</dbReference>